<evidence type="ECO:0000256" key="3">
    <source>
        <dbReference type="ARBA" id="ARBA00022475"/>
    </source>
</evidence>
<protein>
    <recommendedName>
        <fullName evidence="12">Bifunctional inhibitor/plant lipid transfer protein/seed storage helical domain-containing protein</fullName>
    </recommendedName>
</protein>
<dbReference type="PANTHER" id="PTHR33044">
    <property type="entry name" value="BIFUNCTIONAL INHIBITOR/LIPID-TRANSFER PROTEIN/SEED STORAGE 2S ALBUMIN SUPERFAMILY PROTEIN-RELATED"/>
    <property type="match status" value="1"/>
</dbReference>
<reference evidence="13" key="2">
    <citation type="submission" date="2021-01" db="UniProtKB">
        <authorList>
            <consortium name="EnsemblPlants"/>
        </authorList>
    </citation>
    <scope>IDENTIFICATION</scope>
</reference>
<dbReference type="GeneID" id="115982588"/>
<keyword evidence="14" id="KW-1185">Reference proteome</keyword>
<organism evidence="13 14">
    <name type="scientific">Quercus lobata</name>
    <name type="common">Valley oak</name>
    <dbReference type="NCBI Taxonomy" id="97700"/>
    <lineage>
        <taxon>Eukaryota</taxon>
        <taxon>Viridiplantae</taxon>
        <taxon>Streptophyta</taxon>
        <taxon>Embryophyta</taxon>
        <taxon>Tracheophyta</taxon>
        <taxon>Spermatophyta</taxon>
        <taxon>Magnoliopsida</taxon>
        <taxon>eudicotyledons</taxon>
        <taxon>Gunneridae</taxon>
        <taxon>Pentapetalae</taxon>
        <taxon>rosids</taxon>
        <taxon>fabids</taxon>
        <taxon>Fagales</taxon>
        <taxon>Fagaceae</taxon>
        <taxon>Quercus</taxon>
    </lineage>
</organism>
<name>A0A7N2KN31_QUELO</name>
<dbReference type="FunFam" id="1.10.110.10:FF:000001">
    <property type="entry name" value="Bifunctional inhibitor/lipid-transfer protein/seed storage 2S albumin superfamily protein"/>
    <property type="match status" value="1"/>
</dbReference>
<evidence type="ECO:0000256" key="4">
    <source>
        <dbReference type="ARBA" id="ARBA00022622"/>
    </source>
</evidence>
<dbReference type="Pfam" id="PF14368">
    <property type="entry name" value="LTP_2"/>
    <property type="match status" value="1"/>
</dbReference>
<dbReference type="InParanoid" id="A0A7N2KN31"/>
<dbReference type="InterPro" id="IPR043325">
    <property type="entry name" value="LTSS"/>
</dbReference>
<dbReference type="EMBL" id="LRBV02000001">
    <property type="status" value="NOT_ANNOTATED_CDS"/>
    <property type="molecule type" value="Genomic_DNA"/>
</dbReference>
<dbReference type="SUPFAM" id="SSF47699">
    <property type="entry name" value="Bifunctional inhibitor/lipid-transfer protein/seed storage 2S albumin"/>
    <property type="match status" value="1"/>
</dbReference>
<evidence type="ECO:0000256" key="10">
    <source>
        <dbReference type="SAM" id="Phobius"/>
    </source>
</evidence>
<evidence type="ECO:0000256" key="5">
    <source>
        <dbReference type="ARBA" id="ARBA00022729"/>
    </source>
</evidence>
<evidence type="ECO:0000256" key="7">
    <source>
        <dbReference type="ARBA" id="ARBA00023180"/>
    </source>
</evidence>
<feature type="domain" description="Bifunctional inhibitor/plant lipid transfer protein/seed storage helical" evidence="12">
    <location>
        <begin position="48"/>
        <end position="128"/>
    </location>
</feature>
<feature type="chain" id="PRO_5029709262" description="Bifunctional inhibitor/plant lipid transfer protein/seed storage helical domain-containing protein" evidence="11">
    <location>
        <begin position="29"/>
        <end position="190"/>
    </location>
</feature>
<keyword evidence="8" id="KW-0449">Lipoprotein</keyword>
<dbReference type="CDD" id="cd00010">
    <property type="entry name" value="AAI_LTSS"/>
    <property type="match status" value="1"/>
</dbReference>
<dbReference type="GO" id="GO:0005886">
    <property type="term" value="C:plasma membrane"/>
    <property type="evidence" value="ECO:0007669"/>
    <property type="project" value="UniProtKB-SubCell"/>
</dbReference>
<dbReference type="InterPro" id="IPR036312">
    <property type="entry name" value="Bifun_inhib/LTP/seed_sf"/>
</dbReference>
<comment type="similarity">
    <text evidence="2">Belongs to the plant LTP family.</text>
</comment>
<comment type="subcellular location">
    <subcellularLocation>
        <location evidence="1">Cell membrane</location>
        <topology evidence="1">Lipid-anchor</topology>
        <topology evidence="1">GPI-anchor</topology>
    </subcellularLocation>
</comment>
<dbReference type="OrthoDB" id="785314at2759"/>
<dbReference type="Gene3D" id="1.10.110.10">
    <property type="entry name" value="Plant lipid-transfer and hydrophobic proteins"/>
    <property type="match status" value="1"/>
</dbReference>
<evidence type="ECO:0000256" key="9">
    <source>
        <dbReference type="SAM" id="MobiDB-lite"/>
    </source>
</evidence>
<evidence type="ECO:0000313" key="14">
    <source>
        <dbReference type="Proteomes" id="UP000594261"/>
    </source>
</evidence>
<keyword evidence="3" id="KW-1003">Cell membrane</keyword>
<feature type="region of interest" description="Disordered" evidence="9">
    <location>
        <begin position="141"/>
        <end position="161"/>
    </location>
</feature>
<dbReference type="RefSeq" id="XP_030961088.1">
    <property type="nucleotide sequence ID" value="XM_031105228.1"/>
</dbReference>
<keyword evidence="7" id="KW-0325">Glycoprotein</keyword>
<evidence type="ECO:0000256" key="11">
    <source>
        <dbReference type="SAM" id="SignalP"/>
    </source>
</evidence>
<evidence type="ECO:0000256" key="8">
    <source>
        <dbReference type="ARBA" id="ARBA00023288"/>
    </source>
</evidence>
<dbReference type="OMA" id="PNICTVE"/>
<keyword evidence="6" id="KW-1015">Disulfide bond</keyword>
<gene>
    <name evidence="13" type="primary">LOC115982588</name>
</gene>
<keyword evidence="4" id="KW-0336">GPI-anchor</keyword>
<keyword evidence="10" id="KW-0812">Transmembrane</keyword>
<dbReference type="EnsemblPlants" id="QL01p020250:mrna">
    <property type="protein sequence ID" value="QL01p020250:mrna"/>
    <property type="gene ID" value="QL01p020250"/>
</dbReference>
<evidence type="ECO:0000259" key="12">
    <source>
        <dbReference type="SMART" id="SM00499"/>
    </source>
</evidence>
<keyword evidence="10" id="KW-1133">Transmembrane helix</keyword>
<dbReference type="AlphaFoldDB" id="A0A7N2KN31"/>
<dbReference type="InterPro" id="IPR016140">
    <property type="entry name" value="Bifunc_inhib/LTP/seed_store"/>
</dbReference>
<proteinExistence type="inferred from homology"/>
<sequence>MTMATAKVFAMVAASVILFSAFFHSVSAQAEAPGSSPASASAPAVDPCLNSLVNMSDCLTFVVTGSNATKPDKACCPELAGLLESNPICLCELLGSNIAESYGFNIDVKRALKLPSLCGLQTPPVSTCSAAGYPVPGPVGGPSPSESLGLSPGAEPAALPTSGKNGASSNLGFTLAFTVGLAFAFLPVFF</sequence>
<feature type="transmembrane region" description="Helical" evidence="10">
    <location>
        <begin position="171"/>
        <end position="189"/>
    </location>
</feature>
<feature type="signal peptide" evidence="11">
    <location>
        <begin position="1"/>
        <end position="28"/>
    </location>
</feature>
<evidence type="ECO:0000256" key="2">
    <source>
        <dbReference type="ARBA" id="ARBA00009748"/>
    </source>
</evidence>
<dbReference type="GO" id="GO:0098552">
    <property type="term" value="C:side of membrane"/>
    <property type="evidence" value="ECO:0007669"/>
    <property type="project" value="UniProtKB-KW"/>
</dbReference>
<evidence type="ECO:0000313" key="13">
    <source>
        <dbReference type="EnsemblPlants" id="QL01p020250:mrna"/>
    </source>
</evidence>
<evidence type="ECO:0000256" key="6">
    <source>
        <dbReference type="ARBA" id="ARBA00023157"/>
    </source>
</evidence>
<dbReference type="FunCoup" id="A0A7N2KN31">
    <property type="interactions" value="116"/>
</dbReference>
<dbReference type="Gramene" id="QL01p020250:mrna">
    <property type="protein sequence ID" value="QL01p020250:mrna"/>
    <property type="gene ID" value="QL01p020250"/>
</dbReference>
<keyword evidence="5 11" id="KW-0732">Signal</keyword>
<dbReference type="SMART" id="SM00499">
    <property type="entry name" value="AAI"/>
    <property type="match status" value="1"/>
</dbReference>
<accession>A0A7N2KN31</accession>
<feature type="compositionally biased region" description="Low complexity" evidence="9">
    <location>
        <begin position="142"/>
        <end position="153"/>
    </location>
</feature>
<dbReference type="Proteomes" id="UP000594261">
    <property type="component" value="Chromosome 1"/>
</dbReference>
<evidence type="ECO:0000256" key="1">
    <source>
        <dbReference type="ARBA" id="ARBA00004609"/>
    </source>
</evidence>
<reference evidence="13 14" key="1">
    <citation type="journal article" date="2016" name="G3 (Bethesda)">
        <title>First Draft Assembly and Annotation of the Genome of a California Endemic Oak Quercus lobata Nee (Fagaceae).</title>
        <authorList>
            <person name="Sork V.L."/>
            <person name="Fitz-Gibbon S.T."/>
            <person name="Puiu D."/>
            <person name="Crepeau M."/>
            <person name="Gugger P.F."/>
            <person name="Sherman R."/>
            <person name="Stevens K."/>
            <person name="Langley C.H."/>
            <person name="Pellegrini M."/>
            <person name="Salzberg S.L."/>
        </authorList>
    </citation>
    <scope>NUCLEOTIDE SEQUENCE [LARGE SCALE GENOMIC DNA]</scope>
    <source>
        <strain evidence="13 14">cv. SW786</strain>
    </source>
</reference>
<keyword evidence="10" id="KW-0472">Membrane</keyword>
<dbReference type="KEGG" id="qlo:115982588"/>